<feature type="non-terminal residue" evidence="1">
    <location>
        <position position="80"/>
    </location>
</feature>
<reference evidence="1" key="1">
    <citation type="submission" date="2018-05" db="EMBL/GenBank/DDBJ databases">
        <authorList>
            <person name="Lanie J.A."/>
            <person name="Ng W.-L."/>
            <person name="Kazmierczak K.M."/>
            <person name="Andrzejewski T.M."/>
            <person name="Davidsen T.M."/>
            <person name="Wayne K.J."/>
            <person name="Tettelin H."/>
            <person name="Glass J.I."/>
            <person name="Rusch D."/>
            <person name="Podicherti R."/>
            <person name="Tsui H.-C.T."/>
            <person name="Winkler M.E."/>
        </authorList>
    </citation>
    <scope>NUCLEOTIDE SEQUENCE</scope>
</reference>
<name>A0A382B974_9ZZZZ</name>
<accession>A0A382B974</accession>
<dbReference type="EMBL" id="UINC01028729">
    <property type="protein sequence ID" value="SVB10229.1"/>
    <property type="molecule type" value="Genomic_DNA"/>
</dbReference>
<proteinExistence type="predicted"/>
<organism evidence="1">
    <name type="scientific">marine metagenome</name>
    <dbReference type="NCBI Taxonomy" id="408172"/>
    <lineage>
        <taxon>unclassified sequences</taxon>
        <taxon>metagenomes</taxon>
        <taxon>ecological metagenomes</taxon>
    </lineage>
</organism>
<gene>
    <name evidence="1" type="ORF">METZ01_LOCUS163083</name>
</gene>
<feature type="non-terminal residue" evidence="1">
    <location>
        <position position="1"/>
    </location>
</feature>
<protein>
    <submittedName>
        <fullName evidence="1">Uncharacterized protein</fullName>
    </submittedName>
</protein>
<dbReference type="AlphaFoldDB" id="A0A382B974"/>
<evidence type="ECO:0000313" key="1">
    <source>
        <dbReference type="EMBL" id="SVB10229.1"/>
    </source>
</evidence>
<sequence>VIKTFIIIVVLAGFNPLHGGKDLMIFPNKFETIEACLEYAKENRDPLFFKTWEFYGVQPIENIYCINEEKLKGLDIRPNT</sequence>